<dbReference type="NCBIfam" id="TIGR01400">
    <property type="entry name" value="fliR"/>
    <property type="match status" value="1"/>
</dbReference>
<feature type="transmembrane region" description="Helical" evidence="10">
    <location>
        <begin position="168"/>
        <end position="190"/>
    </location>
</feature>
<keyword evidence="8 10" id="KW-0975">Bacterial flagellum</keyword>
<keyword evidence="11" id="KW-0282">Flagellum</keyword>
<evidence type="ECO:0000256" key="9">
    <source>
        <dbReference type="NCBIfam" id="TIGR01400"/>
    </source>
</evidence>
<evidence type="ECO:0000256" key="3">
    <source>
        <dbReference type="ARBA" id="ARBA00021717"/>
    </source>
</evidence>
<dbReference type="RefSeq" id="WP_262068040.1">
    <property type="nucleotide sequence ID" value="NZ_JAMXOC010000002.1"/>
</dbReference>
<gene>
    <name evidence="11" type="primary">fliR</name>
    <name evidence="11" type="ORF">NK118_02605</name>
</gene>
<comment type="caution">
    <text evidence="11">The sequence shown here is derived from an EMBL/GenBank/DDBJ whole genome shotgun (WGS) entry which is preliminary data.</text>
</comment>
<feature type="transmembrane region" description="Helical" evidence="10">
    <location>
        <begin position="12"/>
        <end position="29"/>
    </location>
</feature>
<dbReference type="PANTHER" id="PTHR30065:SF1">
    <property type="entry name" value="SURFACE PRESENTATION OF ANTIGENS PROTEIN SPAR"/>
    <property type="match status" value="1"/>
</dbReference>
<proteinExistence type="inferred from homology"/>
<comment type="function">
    <text evidence="1 10">Role in flagellar biosynthesis.</text>
</comment>
<reference evidence="11 12" key="1">
    <citation type="journal article" date="2022" name="Genome Biol. Evol.">
        <title>Host diet, physiology and behaviors set the stage for Lachnospiraceae cladogenesis.</title>
        <authorList>
            <person name="Vera-Ponce De Leon A."/>
            <person name="Schneider M."/>
            <person name="Jahnes B.C."/>
            <person name="Sadowski V."/>
            <person name="Camuy-Velez L.A."/>
            <person name="Duan J."/>
            <person name="Sabree Z.L."/>
        </authorList>
    </citation>
    <scope>NUCLEOTIDE SEQUENCE [LARGE SCALE GENOMIC DNA]</scope>
    <source>
        <strain evidence="11 12">PAL227</strain>
    </source>
</reference>
<evidence type="ECO:0000256" key="10">
    <source>
        <dbReference type="RuleBase" id="RU362071"/>
    </source>
</evidence>
<dbReference type="EMBL" id="JAMZFV010000002">
    <property type="protein sequence ID" value="MCP1109134.1"/>
    <property type="molecule type" value="Genomic_DNA"/>
</dbReference>
<dbReference type="InterPro" id="IPR006303">
    <property type="entry name" value="FliR"/>
</dbReference>
<keyword evidence="11" id="KW-0969">Cilium</keyword>
<comment type="similarity">
    <text evidence="2 10">Belongs to the FliR/MopE/SpaR family.</text>
</comment>
<sequence length="257" mass="28199">MLISNTPEFMFFTLVLMRVFGFVFLNPVLGRKDIPAPFKAAFAFMLGYCLYPSAVSSQLEVNGALVYGILLLKEFAVGFALGFVMQVFEMVLTYSGAVIDFQMGLSMATVYDAQNGTQVALTGNILQIYYYLLFFAIDGHLILIRIIGESSRIVPYGGITIGKETAEAIVMIFVQCVVLAVKLALPVIVFEFLAEVAVGMLMRIVPQVNVFVISIQLRVIIGVVILITMVSPIGNYLNGVIDELLLALKEVLTTLRA</sequence>
<feature type="transmembrane region" description="Helical" evidence="10">
    <location>
        <begin position="41"/>
        <end position="59"/>
    </location>
</feature>
<dbReference type="PRINTS" id="PR00953">
    <property type="entry name" value="TYPE3IMRPROT"/>
</dbReference>
<dbReference type="InterPro" id="IPR002010">
    <property type="entry name" value="T3SS_IM_R"/>
</dbReference>
<accession>A0ABT1EEK4</accession>
<dbReference type="PANTHER" id="PTHR30065">
    <property type="entry name" value="FLAGELLAR BIOSYNTHETIC PROTEIN FLIR"/>
    <property type="match status" value="1"/>
</dbReference>
<organism evidence="11 12">
    <name type="scientific">Ohessyouella blattaphilus</name>
    <dbReference type="NCBI Taxonomy" id="2949333"/>
    <lineage>
        <taxon>Bacteria</taxon>
        <taxon>Bacillati</taxon>
        <taxon>Bacillota</taxon>
        <taxon>Clostridia</taxon>
        <taxon>Lachnospirales</taxon>
        <taxon>Lachnospiraceae</taxon>
        <taxon>Ohessyouella</taxon>
    </lineage>
</organism>
<evidence type="ECO:0000256" key="1">
    <source>
        <dbReference type="ARBA" id="ARBA00002578"/>
    </source>
</evidence>
<keyword evidence="7 10" id="KW-0472">Membrane</keyword>
<evidence type="ECO:0000256" key="8">
    <source>
        <dbReference type="ARBA" id="ARBA00023143"/>
    </source>
</evidence>
<evidence type="ECO:0000256" key="4">
    <source>
        <dbReference type="ARBA" id="ARBA00022475"/>
    </source>
</evidence>
<feature type="transmembrane region" description="Helical" evidence="10">
    <location>
        <begin position="65"/>
        <end position="84"/>
    </location>
</feature>
<evidence type="ECO:0000256" key="2">
    <source>
        <dbReference type="ARBA" id="ARBA00009772"/>
    </source>
</evidence>
<protein>
    <recommendedName>
        <fullName evidence="3 9">Flagellar biosynthetic protein FliR</fullName>
    </recommendedName>
</protein>
<evidence type="ECO:0000256" key="5">
    <source>
        <dbReference type="ARBA" id="ARBA00022692"/>
    </source>
</evidence>
<comment type="subcellular location">
    <subcellularLocation>
        <location evidence="10">Cell membrane</location>
        <topology evidence="10">Multi-pass membrane protein</topology>
    </subcellularLocation>
    <subcellularLocation>
        <location evidence="10">Bacterial flagellum basal body</location>
    </subcellularLocation>
</comment>
<evidence type="ECO:0000256" key="6">
    <source>
        <dbReference type="ARBA" id="ARBA00022989"/>
    </source>
</evidence>
<evidence type="ECO:0000256" key="7">
    <source>
        <dbReference type="ARBA" id="ARBA00023136"/>
    </source>
</evidence>
<feature type="transmembrane region" description="Helical" evidence="10">
    <location>
        <begin position="210"/>
        <end position="230"/>
    </location>
</feature>
<dbReference type="Pfam" id="PF01311">
    <property type="entry name" value="Bac_export_1"/>
    <property type="match status" value="1"/>
</dbReference>
<feature type="transmembrane region" description="Helical" evidence="10">
    <location>
        <begin position="91"/>
        <end position="108"/>
    </location>
</feature>
<keyword evidence="4 10" id="KW-1003">Cell membrane</keyword>
<feature type="transmembrane region" description="Helical" evidence="10">
    <location>
        <begin position="128"/>
        <end position="147"/>
    </location>
</feature>
<dbReference type="Proteomes" id="UP001523565">
    <property type="component" value="Unassembled WGS sequence"/>
</dbReference>
<keyword evidence="11" id="KW-0966">Cell projection</keyword>
<evidence type="ECO:0000313" key="12">
    <source>
        <dbReference type="Proteomes" id="UP001523565"/>
    </source>
</evidence>
<evidence type="ECO:0000313" key="11">
    <source>
        <dbReference type="EMBL" id="MCP1109134.1"/>
    </source>
</evidence>
<keyword evidence="12" id="KW-1185">Reference proteome</keyword>
<keyword evidence="6 10" id="KW-1133">Transmembrane helix</keyword>
<name>A0ABT1EEK4_9FIRM</name>
<keyword evidence="5 10" id="KW-0812">Transmembrane</keyword>